<dbReference type="GO" id="GO:0016020">
    <property type="term" value="C:membrane"/>
    <property type="evidence" value="ECO:0007669"/>
    <property type="project" value="UniProtKB-SubCell"/>
</dbReference>
<dbReference type="InParanoid" id="A0A369J979"/>
<proteinExistence type="inferred from homology"/>
<evidence type="ECO:0000256" key="16">
    <source>
        <dbReference type="SAM" id="Phobius"/>
    </source>
</evidence>
<comment type="caution">
    <text evidence="17">The sequence shown here is derived from an EMBL/GenBank/DDBJ whole genome shotgun (WGS) entry which is preliminary data.</text>
</comment>
<keyword evidence="13" id="KW-0325">Glycoprotein</keyword>
<dbReference type="Proteomes" id="UP000076154">
    <property type="component" value="Unassembled WGS sequence"/>
</dbReference>
<organism evidence="17 18">
    <name type="scientific">Hypsizygus marmoreus</name>
    <name type="common">White beech mushroom</name>
    <name type="synonym">Agaricus marmoreus</name>
    <dbReference type="NCBI Taxonomy" id="39966"/>
    <lineage>
        <taxon>Eukaryota</taxon>
        <taxon>Fungi</taxon>
        <taxon>Dikarya</taxon>
        <taxon>Basidiomycota</taxon>
        <taxon>Agaricomycotina</taxon>
        <taxon>Agaricomycetes</taxon>
        <taxon>Agaricomycetidae</taxon>
        <taxon>Agaricales</taxon>
        <taxon>Tricholomatineae</taxon>
        <taxon>Lyophyllaceae</taxon>
        <taxon>Hypsizygus</taxon>
    </lineage>
</organism>
<dbReference type="PANTHER" id="PTHR46300">
    <property type="entry name" value="P450, PUTATIVE (EUROFUNG)-RELATED-RELATED"/>
    <property type="match status" value="1"/>
</dbReference>
<dbReference type="AlphaFoldDB" id="A0A369J979"/>
<dbReference type="GO" id="GO:0016705">
    <property type="term" value="F:oxidoreductase activity, acting on paired donors, with incorporation or reduction of molecular oxygen"/>
    <property type="evidence" value="ECO:0007669"/>
    <property type="project" value="InterPro"/>
</dbReference>
<evidence type="ECO:0000256" key="8">
    <source>
        <dbReference type="ARBA" id="ARBA00022989"/>
    </source>
</evidence>
<dbReference type="InterPro" id="IPR050364">
    <property type="entry name" value="Cytochrome_P450_fung"/>
</dbReference>
<evidence type="ECO:0000256" key="2">
    <source>
        <dbReference type="ARBA" id="ARBA00004167"/>
    </source>
</evidence>
<evidence type="ECO:0000256" key="1">
    <source>
        <dbReference type="ARBA" id="ARBA00001971"/>
    </source>
</evidence>
<dbReference type="GO" id="GO:0020037">
    <property type="term" value="F:heme binding"/>
    <property type="evidence" value="ECO:0007669"/>
    <property type="project" value="InterPro"/>
</dbReference>
<evidence type="ECO:0000256" key="12">
    <source>
        <dbReference type="ARBA" id="ARBA00023136"/>
    </source>
</evidence>
<dbReference type="CDD" id="cd11065">
    <property type="entry name" value="CYP64-like"/>
    <property type="match status" value="1"/>
</dbReference>
<comment type="cofactor">
    <cofactor evidence="1 14">
        <name>heme</name>
        <dbReference type="ChEBI" id="CHEBI:30413"/>
    </cofactor>
</comment>
<gene>
    <name evidence="17" type="ORF">Hypma_001131</name>
</gene>
<keyword evidence="18" id="KW-1185">Reference proteome</keyword>
<keyword evidence="10 14" id="KW-0408">Iron</keyword>
<comment type="subcellular location">
    <subcellularLocation>
        <location evidence="2">Membrane</location>
        <topology evidence="2">Single-pass membrane protein</topology>
    </subcellularLocation>
</comment>
<evidence type="ECO:0000256" key="4">
    <source>
        <dbReference type="ARBA" id="ARBA00010617"/>
    </source>
</evidence>
<dbReference type="PROSITE" id="PS00086">
    <property type="entry name" value="CYTOCHROME_P450"/>
    <property type="match status" value="1"/>
</dbReference>
<keyword evidence="5 14" id="KW-0349">Heme</keyword>
<evidence type="ECO:0000256" key="15">
    <source>
        <dbReference type="RuleBase" id="RU000461"/>
    </source>
</evidence>
<dbReference type="Gene3D" id="1.10.630.10">
    <property type="entry name" value="Cytochrome P450"/>
    <property type="match status" value="1"/>
</dbReference>
<comment type="similarity">
    <text evidence="4 15">Belongs to the cytochrome P450 family.</text>
</comment>
<dbReference type="PANTHER" id="PTHR46300:SF2">
    <property type="entry name" value="CYTOCHROME P450 MONOOXYGENASE ALNH-RELATED"/>
    <property type="match status" value="1"/>
</dbReference>
<keyword evidence="9 15" id="KW-0560">Oxidoreductase</keyword>
<dbReference type="GO" id="GO:0004497">
    <property type="term" value="F:monooxygenase activity"/>
    <property type="evidence" value="ECO:0007669"/>
    <property type="project" value="UniProtKB-KW"/>
</dbReference>
<keyword evidence="12 16" id="KW-0472">Membrane</keyword>
<name>A0A369J979_HYPMA</name>
<evidence type="ECO:0000256" key="3">
    <source>
        <dbReference type="ARBA" id="ARBA00005179"/>
    </source>
</evidence>
<comment type="pathway">
    <text evidence="3">Secondary metabolite biosynthesis.</text>
</comment>
<sequence>MALSSQTVVASFSLCGIGWILLYHVLKTKSNNSAYAPGPKPHPFVGHTFQVPATKIWRYFEKLSFIHGPIVRLSLAGDEILVLNDPADAEELLNRRSNNYSSRKPLIYAGKYQSHNKRLVLLPYGNELKKQRAAFYQMLQPKVIGSYERMQELESTKLLFDMLARPAESNMNTKRYAASLVFTLSYGKRLAEDDKDLTDVLNILDNFIADCYPGAHLVDTFPILDQILPSFLAPWRAAASKKHEAEMKAHLECFAARLWEQQEKLDLDLVTLSYVAGSAFEAGTGTTAGSFLWFFMAMILFPDSLHKAQAEIDALLGADGETMPTFEHLEQLPYCVALTKEVFRWMPAAPGGFPHYSDAEDEYKGYTIPANTMVIPCIWSMQHNADKFPDPLAFNPERFLQEMQPGHDLFTDGHFAFGFGRRICPGRYLGARSVWIGITRLLWAFMIGPAFDGAGHPIPVDPDHCTSGITSEPDPFPVSIIPRSEAHARTIRKAWSVAADACGC</sequence>
<dbReference type="InterPro" id="IPR001128">
    <property type="entry name" value="Cyt_P450"/>
</dbReference>
<dbReference type="Pfam" id="PF00067">
    <property type="entry name" value="p450"/>
    <property type="match status" value="1"/>
</dbReference>
<evidence type="ECO:0000256" key="10">
    <source>
        <dbReference type="ARBA" id="ARBA00023004"/>
    </source>
</evidence>
<keyword evidence="11 15" id="KW-0503">Monooxygenase</keyword>
<dbReference type="OrthoDB" id="2789670at2759"/>
<evidence type="ECO:0000256" key="13">
    <source>
        <dbReference type="ARBA" id="ARBA00023180"/>
    </source>
</evidence>
<protein>
    <recommendedName>
        <fullName evidence="19">O-methylsterigmatocystin oxidoreductase</fullName>
    </recommendedName>
</protein>
<dbReference type="EMBL" id="LUEZ02000110">
    <property type="protein sequence ID" value="RDB17750.1"/>
    <property type="molecule type" value="Genomic_DNA"/>
</dbReference>
<evidence type="ECO:0000256" key="11">
    <source>
        <dbReference type="ARBA" id="ARBA00023033"/>
    </source>
</evidence>
<dbReference type="SUPFAM" id="SSF48264">
    <property type="entry name" value="Cytochrome P450"/>
    <property type="match status" value="1"/>
</dbReference>
<feature type="binding site" description="axial binding residue" evidence="14">
    <location>
        <position position="424"/>
    </location>
    <ligand>
        <name>heme</name>
        <dbReference type="ChEBI" id="CHEBI:30413"/>
    </ligand>
    <ligandPart>
        <name>Fe</name>
        <dbReference type="ChEBI" id="CHEBI:18248"/>
    </ligandPart>
</feature>
<accession>A0A369J979</accession>
<evidence type="ECO:0000256" key="6">
    <source>
        <dbReference type="ARBA" id="ARBA00022692"/>
    </source>
</evidence>
<evidence type="ECO:0000256" key="5">
    <source>
        <dbReference type="ARBA" id="ARBA00022617"/>
    </source>
</evidence>
<dbReference type="InterPro" id="IPR036396">
    <property type="entry name" value="Cyt_P450_sf"/>
</dbReference>
<dbReference type="GO" id="GO:0005506">
    <property type="term" value="F:iron ion binding"/>
    <property type="evidence" value="ECO:0007669"/>
    <property type="project" value="InterPro"/>
</dbReference>
<keyword evidence="8 16" id="KW-1133">Transmembrane helix</keyword>
<evidence type="ECO:0008006" key="19">
    <source>
        <dbReference type="Google" id="ProtNLM"/>
    </source>
</evidence>
<evidence type="ECO:0000313" key="17">
    <source>
        <dbReference type="EMBL" id="RDB17750.1"/>
    </source>
</evidence>
<reference evidence="17" key="1">
    <citation type="submission" date="2018-04" db="EMBL/GenBank/DDBJ databases">
        <title>Whole genome sequencing of Hypsizygus marmoreus.</title>
        <authorList>
            <person name="Choi I.-G."/>
            <person name="Min B."/>
            <person name="Kim J.-G."/>
            <person name="Kim S."/>
            <person name="Oh Y.-L."/>
            <person name="Kong W.-S."/>
            <person name="Park H."/>
            <person name="Jeong J."/>
            <person name="Song E.-S."/>
        </authorList>
    </citation>
    <scope>NUCLEOTIDE SEQUENCE [LARGE SCALE GENOMIC DNA]</scope>
    <source>
        <strain evidence="17">51987-8</strain>
    </source>
</reference>
<dbReference type="PRINTS" id="PR00463">
    <property type="entry name" value="EP450I"/>
</dbReference>
<feature type="transmembrane region" description="Helical" evidence="16">
    <location>
        <begin position="7"/>
        <end position="26"/>
    </location>
</feature>
<evidence type="ECO:0000313" key="18">
    <source>
        <dbReference type="Proteomes" id="UP000076154"/>
    </source>
</evidence>
<keyword evidence="6 16" id="KW-0812">Transmembrane</keyword>
<evidence type="ECO:0000256" key="9">
    <source>
        <dbReference type="ARBA" id="ARBA00023002"/>
    </source>
</evidence>
<evidence type="ECO:0000256" key="14">
    <source>
        <dbReference type="PIRSR" id="PIRSR602401-1"/>
    </source>
</evidence>
<evidence type="ECO:0000256" key="7">
    <source>
        <dbReference type="ARBA" id="ARBA00022723"/>
    </source>
</evidence>
<dbReference type="InterPro" id="IPR002401">
    <property type="entry name" value="Cyt_P450_E_grp-I"/>
</dbReference>
<dbReference type="STRING" id="39966.A0A369J979"/>
<keyword evidence="7 14" id="KW-0479">Metal-binding</keyword>
<dbReference type="InterPro" id="IPR017972">
    <property type="entry name" value="Cyt_P450_CS"/>
</dbReference>